<evidence type="ECO:0000313" key="9">
    <source>
        <dbReference type="EMBL" id="OGJ01129.1"/>
    </source>
</evidence>
<reference evidence="9 10" key="1">
    <citation type="journal article" date="2016" name="Nat. Commun.">
        <title>Thousands of microbial genomes shed light on interconnected biogeochemical processes in an aquifer system.</title>
        <authorList>
            <person name="Anantharaman K."/>
            <person name="Brown C.T."/>
            <person name="Hug L.A."/>
            <person name="Sharon I."/>
            <person name="Castelle C.J."/>
            <person name="Probst A.J."/>
            <person name="Thomas B.C."/>
            <person name="Singh A."/>
            <person name="Wilkins M.J."/>
            <person name="Karaoz U."/>
            <person name="Brodie E.L."/>
            <person name="Williams K.H."/>
            <person name="Hubbard S.S."/>
            <person name="Banfield J.F."/>
        </authorList>
    </citation>
    <scope>NUCLEOTIDE SEQUENCE [LARGE SCALE GENOMIC DNA]</scope>
</reference>
<dbReference type="NCBIfam" id="TIGR00195">
    <property type="entry name" value="exoDNase_III"/>
    <property type="match status" value="1"/>
</dbReference>
<feature type="binding site" evidence="6">
    <location>
        <position position="262"/>
    </location>
    <ligand>
        <name>Mg(2+)</name>
        <dbReference type="ChEBI" id="CHEBI:18420"/>
        <label>1</label>
    </ligand>
</feature>
<accession>A0A1F6Y497</accession>
<evidence type="ECO:0000256" key="1">
    <source>
        <dbReference type="ARBA" id="ARBA00007092"/>
    </source>
</evidence>
<keyword evidence="4 6" id="KW-0460">Magnesium</keyword>
<dbReference type="Gene3D" id="3.60.10.10">
    <property type="entry name" value="Endonuclease/exonuclease/phosphatase"/>
    <property type="match status" value="1"/>
</dbReference>
<feature type="active site" evidence="5">
    <location>
        <position position="119"/>
    </location>
</feature>
<dbReference type="SUPFAM" id="SSF56219">
    <property type="entry name" value="DNase I-like"/>
    <property type="match status" value="1"/>
</dbReference>
<dbReference type="PANTHER" id="PTHR22748:SF6">
    <property type="entry name" value="DNA-(APURINIC OR APYRIMIDINIC SITE) ENDONUCLEASE"/>
    <property type="match status" value="1"/>
</dbReference>
<feature type="active site" description="Proton acceptor" evidence="5">
    <location>
        <position position="263"/>
    </location>
</feature>
<feature type="active site" description="Proton donor/acceptor" evidence="5">
    <location>
        <position position="166"/>
    </location>
</feature>
<feature type="binding site" evidence="6">
    <location>
        <position position="263"/>
    </location>
    <ligand>
        <name>Mg(2+)</name>
        <dbReference type="ChEBI" id="CHEBI:18420"/>
        <label>1</label>
    </ligand>
</feature>
<keyword evidence="2 6" id="KW-0479">Metal-binding</keyword>
<dbReference type="InterPro" id="IPR004808">
    <property type="entry name" value="AP_endonuc_1"/>
</dbReference>
<dbReference type="PROSITE" id="PS51435">
    <property type="entry name" value="AP_NUCLEASE_F1_4"/>
    <property type="match status" value="1"/>
</dbReference>
<evidence type="ECO:0000256" key="2">
    <source>
        <dbReference type="ARBA" id="ARBA00022723"/>
    </source>
</evidence>
<dbReference type="AlphaFoldDB" id="A0A1F6Y497"/>
<evidence type="ECO:0000256" key="6">
    <source>
        <dbReference type="PIRSR" id="PIRSR604808-2"/>
    </source>
</evidence>
<evidence type="ECO:0000256" key="5">
    <source>
        <dbReference type="PIRSR" id="PIRSR604808-1"/>
    </source>
</evidence>
<evidence type="ECO:0000313" key="10">
    <source>
        <dbReference type="Proteomes" id="UP000177693"/>
    </source>
</evidence>
<feature type="binding site" evidence="6">
    <location>
        <position position="36"/>
    </location>
    <ligand>
        <name>Mg(2+)</name>
        <dbReference type="ChEBI" id="CHEBI:18420"/>
        <label>1</label>
    </ligand>
</feature>
<feature type="binding site" evidence="6">
    <location>
        <position position="166"/>
    </location>
    <ligand>
        <name>Mg(2+)</name>
        <dbReference type="ChEBI" id="CHEBI:18420"/>
        <label>1</label>
    </ligand>
</feature>
<dbReference type="InterPro" id="IPR005135">
    <property type="entry name" value="Endo/exonuclease/phosphatase"/>
</dbReference>
<comment type="caution">
    <text evidence="9">The sequence shown here is derived from an EMBL/GenBank/DDBJ whole genome shotgun (WGS) entry which is preliminary data.</text>
</comment>
<dbReference type="GO" id="GO:0006284">
    <property type="term" value="P:base-excision repair"/>
    <property type="evidence" value="ECO:0007669"/>
    <property type="project" value="TreeGrafter"/>
</dbReference>
<feature type="site" description="Transition state stabilizer" evidence="7">
    <location>
        <position position="168"/>
    </location>
</feature>
<evidence type="ECO:0000256" key="4">
    <source>
        <dbReference type="ARBA" id="ARBA00022842"/>
    </source>
</evidence>
<evidence type="ECO:0000259" key="8">
    <source>
        <dbReference type="Pfam" id="PF03372"/>
    </source>
</evidence>
<gene>
    <name evidence="9" type="ORF">A3I23_02490</name>
</gene>
<proteinExistence type="inferred from homology"/>
<dbReference type="GO" id="GO:0008081">
    <property type="term" value="F:phosphoric diester hydrolase activity"/>
    <property type="evidence" value="ECO:0007669"/>
    <property type="project" value="TreeGrafter"/>
</dbReference>
<organism evidence="9 10">
    <name type="scientific">Candidatus Nomurabacteria bacterium RIFCSPLOWO2_02_FULL_40_67</name>
    <dbReference type="NCBI Taxonomy" id="1801787"/>
    <lineage>
        <taxon>Bacteria</taxon>
        <taxon>Candidatus Nomuraibacteriota</taxon>
    </lineage>
</organism>
<keyword evidence="6" id="KW-0464">Manganese</keyword>
<dbReference type="EMBL" id="MFVL01000023">
    <property type="protein sequence ID" value="OGJ01129.1"/>
    <property type="molecule type" value="Genomic_DNA"/>
</dbReference>
<dbReference type="Pfam" id="PF03372">
    <property type="entry name" value="Exo_endo_phos"/>
    <property type="match status" value="1"/>
</dbReference>
<dbReference type="PANTHER" id="PTHR22748">
    <property type="entry name" value="AP ENDONUCLEASE"/>
    <property type="match status" value="1"/>
</dbReference>
<dbReference type="GO" id="GO:0008311">
    <property type="term" value="F:double-stranded DNA 3'-5' DNA exonuclease activity"/>
    <property type="evidence" value="ECO:0007669"/>
    <property type="project" value="TreeGrafter"/>
</dbReference>
<feature type="domain" description="Endonuclease/exonuclease/phosphatase" evidence="8">
    <location>
        <begin position="4"/>
        <end position="263"/>
    </location>
</feature>
<feature type="binding site" evidence="6">
    <location>
        <position position="7"/>
    </location>
    <ligand>
        <name>Mg(2+)</name>
        <dbReference type="ChEBI" id="CHEBI:18420"/>
        <label>1</label>
    </ligand>
</feature>
<evidence type="ECO:0000256" key="3">
    <source>
        <dbReference type="ARBA" id="ARBA00022801"/>
    </source>
</evidence>
<keyword evidence="3" id="KW-0378">Hydrolase</keyword>
<sequence>MKIISWNVNGIRAVHKKGLFVPFVEKYQPDILCLPETKAEQHQSPIDLPDYEEYWNSAVKKGYSGTAIFTKTKPLSIVLGLPEKISEKFGLVADTYGDPRTEGRVITAEFKDFYVVTVYTPNAKDDLSRIPLRHKQWDPAFLAYVKELENPSTSLRAGKPVIFCGDLNVAHTPDDLARPKENEGLKGFTKEEREGIQQMIDAGFVDTFRIFTKGPGHYTWWSHFANARARNIGWRIDYIFVSAGLAKKVKKAEILSEVLGSDHCPVLVEI</sequence>
<dbReference type="NCBIfam" id="TIGR00633">
    <property type="entry name" value="xth"/>
    <property type="match status" value="1"/>
</dbReference>
<comment type="similarity">
    <text evidence="1">Belongs to the DNA repair enzymes AP/ExoA family.</text>
</comment>
<name>A0A1F6Y497_9BACT</name>
<dbReference type="Proteomes" id="UP000177693">
    <property type="component" value="Unassembled WGS sequence"/>
</dbReference>
<dbReference type="InterPro" id="IPR036691">
    <property type="entry name" value="Endo/exonu/phosph_ase_sf"/>
</dbReference>
<dbReference type="GO" id="GO:0003906">
    <property type="term" value="F:DNA-(apurinic or apyrimidinic site) endonuclease activity"/>
    <property type="evidence" value="ECO:0007669"/>
    <property type="project" value="TreeGrafter"/>
</dbReference>
<evidence type="ECO:0000256" key="7">
    <source>
        <dbReference type="PIRSR" id="PIRSR604808-3"/>
    </source>
</evidence>
<dbReference type="CDD" id="cd09087">
    <property type="entry name" value="Ape1-like_AP-endo"/>
    <property type="match status" value="1"/>
</dbReference>
<feature type="site" description="Important for catalytic activity" evidence="7">
    <location>
        <position position="237"/>
    </location>
</feature>
<protein>
    <submittedName>
        <fullName evidence="9">Exodeoxyribonuclease III</fullName>
    </submittedName>
</protein>
<dbReference type="GO" id="GO:0046872">
    <property type="term" value="F:metal ion binding"/>
    <property type="evidence" value="ECO:0007669"/>
    <property type="project" value="UniProtKB-KW"/>
</dbReference>
<feature type="site" description="Interaction with DNA substrate" evidence="7">
    <location>
        <position position="263"/>
    </location>
</feature>
<feature type="binding site" evidence="6">
    <location>
        <position position="168"/>
    </location>
    <ligand>
        <name>Mg(2+)</name>
        <dbReference type="ChEBI" id="CHEBI:18420"/>
        <label>1</label>
    </ligand>
</feature>
<comment type="cofactor">
    <cofactor evidence="6">
        <name>Mg(2+)</name>
        <dbReference type="ChEBI" id="CHEBI:18420"/>
    </cofactor>
    <cofactor evidence="6">
        <name>Mn(2+)</name>
        <dbReference type="ChEBI" id="CHEBI:29035"/>
    </cofactor>
    <text evidence="6">Probably binds two magnesium or manganese ions per subunit.</text>
</comment>